<accession>A0A544T258</accession>
<dbReference type="PANTHER" id="PTHR41324:SF1">
    <property type="entry name" value="DUF2232 DOMAIN-CONTAINING PROTEIN"/>
    <property type="match status" value="1"/>
</dbReference>
<organism evidence="2 3">
    <name type="scientific">Psychrobacillus soli</name>
    <dbReference type="NCBI Taxonomy" id="1543965"/>
    <lineage>
        <taxon>Bacteria</taxon>
        <taxon>Bacillati</taxon>
        <taxon>Bacillota</taxon>
        <taxon>Bacilli</taxon>
        <taxon>Bacillales</taxon>
        <taxon>Bacillaceae</taxon>
        <taxon>Psychrobacillus</taxon>
    </lineage>
</organism>
<dbReference type="EMBL" id="VDGG01000031">
    <property type="protein sequence ID" value="TQR11527.1"/>
    <property type="molecule type" value="Genomic_DNA"/>
</dbReference>
<dbReference type="AlphaFoldDB" id="A0A544T258"/>
<evidence type="ECO:0000313" key="2">
    <source>
        <dbReference type="EMBL" id="TQR11527.1"/>
    </source>
</evidence>
<feature type="transmembrane region" description="Helical" evidence="1">
    <location>
        <begin position="201"/>
        <end position="224"/>
    </location>
</feature>
<keyword evidence="1" id="KW-0812">Transmembrane</keyword>
<dbReference type="OrthoDB" id="2987886at2"/>
<evidence type="ECO:0000256" key="1">
    <source>
        <dbReference type="SAM" id="Phobius"/>
    </source>
</evidence>
<proteinExistence type="predicted"/>
<dbReference type="PANTHER" id="PTHR41324">
    <property type="entry name" value="MEMBRANE PROTEIN-RELATED"/>
    <property type="match status" value="1"/>
</dbReference>
<reference evidence="2 3" key="1">
    <citation type="submission" date="2019-05" db="EMBL/GenBank/DDBJ databases">
        <title>Psychrobacillus vulpis sp. nov., a new species isolated from feces of a red fox that inhabits in The Tablas de Daimiel Natural Park, Albacete, Spain.</title>
        <authorList>
            <person name="Rodriguez M."/>
            <person name="Reina J.C."/>
            <person name="Bejar V."/>
            <person name="Llamas I."/>
        </authorList>
    </citation>
    <scope>NUCLEOTIDE SEQUENCE [LARGE SCALE GENOMIC DNA]</scope>
    <source>
        <strain evidence="2 3">NHI-2</strain>
    </source>
</reference>
<feature type="transmembrane region" description="Helical" evidence="1">
    <location>
        <begin position="244"/>
        <end position="267"/>
    </location>
</feature>
<keyword evidence="1" id="KW-1133">Transmembrane helix</keyword>
<sequence length="338" mass="38652">MMYGILVVVVNLLQWIDDYKKGRSFMQKNQTNYLTYGSMMIALFAILLAISIYIPFVSIITLFVVPLPIAWYSAKFERKQAILVTIMAVVISFLIGGIFGLISGVLAAPLGFIIGHSIRNDRSKLYILMSSGIFLLLMILVQYIISILVLNINILENFLKTIEISYKQAGNIMSSVGQLPKDYDERVSYALLHLESIMPSYFIGGVFLTAFVYLIINLSILKRLKLDVPKFSNFMDFRLPKVVLWYYLIVSIFTLFMSFEIGTFGYLLFVNAALILRVLLFLQGVSLIHYYFYVQGWPKWSMILASILAVPLFTFTIILGVLDLGFNLRAFLKDRYKK</sequence>
<dbReference type="InterPro" id="IPR018710">
    <property type="entry name" value="DUF2232"/>
</dbReference>
<keyword evidence="1" id="KW-0472">Membrane</keyword>
<keyword evidence="3" id="KW-1185">Reference proteome</keyword>
<dbReference type="Proteomes" id="UP000318937">
    <property type="component" value="Unassembled WGS sequence"/>
</dbReference>
<protein>
    <submittedName>
        <fullName evidence="2">DUF2232 domain-containing protein</fullName>
    </submittedName>
</protein>
<feature type="transmembrane region" description="Helical" evidence="1">
    <location>
        <begin position="126"/>
        <end position="150"/>
    </location>
</feature>
<feature type="transmembrane region" description="Helical" evidence="1">
    <location>
        <begin position="274"/>
        <end position="294"/>
    </location>
</feature>
<feature type="transmembrane region" description="Helical" evidence="1">
    <location>
        <begin position="300"/>
        <end position="328"/>
    </location>
</feature>
<feature type="transmembrane region" description="Helical" evidence="1">
    <location>
        <begin position="81"/>
        <end position="114"/>
    </location>
</feature>
<name>A0A544T258_9BACI</name>
<evidence type="ECO:0000313" key="3">
    <source>
        <dbReference type="Proteomes" id="UP000318937"/>
    </source>
</evidence>
<comment type="caution">
    <text evidence="2">The sequence shown here is derived from an EMBL/GenBank/DDBJ whole genome shotgun (WGS) entry which is preliminary data.</text>
</comment>
<dbReference type="Pfam" id="PF09991">
    <property type="entry name" value="DUF2232"/>
    <property type="match status" value="1"/>
</dbReference>
<gene>
    <name evidence="2" type="ORF">FG383_14195</name>
</gene>